<dbReference type="EMBL" id="AB079134">
    <property type="protein sequence ID" value="BAC06580.1"/>
    <property type="molecule type" value="Genomic_DNA"/>
</dbReference>
<gene>
    <name evidence="1" type="primary">orf218</name>
</gene>
<organism evidence="1">
    <name type="scientific">Vibrio parahaemolyticus</name>
    <dbReference type="NCBI Taxonomy" id="670"/>
    <lineage>
        <taxon>Bacteria</taxon>
        <taxon>Pseudomonadati</taxon>
        <taxon>Pseudomonadota</taxon>
        <taxon>Gammaproteobacteria</taxon>
        <taxon>Vibrionales</taxon>
        <taxon>Vibrionaceae</taxon>
        <taxon>Vibrio</taxon>
    </lineage>
</organism>
<protein>
    <submittedName>
        <fullName evidence="1">Uncharacterized protein orf218</fullName>
    </submittedName>
</protein>
<dbReference type="NCBIfam" id="TIGR02646">
    <property type="entry name" value="retron system putative HNH endonuclease"/>
    <property type="match status" value="1"/>
</dbReference>
<name>Q8L0W5_VIBPH</name>
<dbReference type="Gene3D" id="1.10.30.50">
    <property type="match status" value="1"/>
</dbReference>
<dbReference type="NCBIfam" id="NF041761">
    <property type="entry name" value="PtuB"/>
    <property type="match status" value="1"/>
</dbReference>
<proteinExistence type="predicted"/>
<dbReference type="RefSeq" id="WP_025635777.1">
    <property type="nucleotide sequence ID" value="NZ_CP127846.1"/>
</dbReference>
<accession>Q8L0W5</accession>
<evidence type="ECO:0000313" key="1">
    <source>
        <dbReference type="EMBL" id="BAC06580.1"/>
    </source>
</evidence>
<dbReference type="InterPro" id="IPR053575">
    <property type="entry name" value="Retron_Ec78_HNH_endo"/>
</dbReference>
<dbReference type="EMBL" id="AB433983">
    <property type="protein sequence ID" value="BAG74740.1"/>
    <property type="molecule type" value="Genomic_DNA"/>
</dbReference>
<evidence type="ECO:0000313" key="2">
    <source>
        <dbReference type="EMBL" id="BAG74740.1"/>
    </source>
</evidence>
<sequence>MKKLTRHPSTCLNGLKVGETEWMDAPKDPIWAELDKLQNGFCAYCECKLSRKHIEHFRTRNMYPAETYNWSNLFGSCGDSSKQGGWQRCGIYKDNGAGQYDVNDLIKPDQDDPSQYLRFLTTGTVIPRNELTQTQKRKAEETIRVFNLNNDTVVFNSRKTAILAVLPEVNELYEMLELLDDEFTISDWHFLLNSSISEVKEMEFQTALEHSFLYNQAY</sequence>
<reference evidence="2" key="2">
    <citation type="submission" date="2008-04" db="EMBL/GenBank/DDBJ databases">
        <title>Association of a retron with a prophage-like element integrated into the tRNA dihydrouridine synthase gene of Vibrio parahaemolyticus.</title>
        <authorList>
            <person name="Ikeda S."/>
            <person name="Inouye K."/>
            <person name="Ishida Y."/>
            <person name="Shimamoto T."/>
            <person name="Shimamoto T."/>
        </authorList>
    </citation>
    <scope>NUCLEOTIDE SEQUENCE</scope>
    <source>
        <strain evidence="2">AQ3354</strain>
    </source>
</reference>
<dbReference type="AlphaFoldDB" id="Q8L0W5"/>
<dbReference type="InterPro" id="IPR013467">
    <property type="entry name" value="HNH78-like"/>
</dbReference>
<reference evidence="1" key="1">
    <citation type="submission" date="2002-01" db="EMBL/GenBank/DDBJ databases">
        <title>A novel retron element from Vibrio parahaemolyticus.</title>
        <authorList>
            <person name="Shimamoto T."/>
            <person name="Fujimura M."/>
            <person name="Kawakami H."/>
            <person name="Shimamoto T."/>
        </authorList>
    </citation>
    <scope>NUCLEOTIDE SEQUENCE</scope>
    <source>
        <strain evidence="1">AQ3354</strain>
    </source>
</reference>